<protein>
    <submittedName>
        <fullName evidence="2">Uncharacterized protein</fullName>
    </submittedName>
</protein>
<dbReference type="AlphaFoldDB" id="A0A9P6EJ27"/>
<dbReference type="Proteomes" id="UP000807306">
    <property type="component" value="Unassembled WGS sequence"/>
</dbReference>
<feature type="compositionally biased region" description="Basic and acidic residues" evidence="1">
    <location>
        <begin position="22"/>
        <end position="35"/>
    </location>
</feature>
<comment type="caution">
    <text evidence="2">The sequence shown here is derived from an EMBL/GenBank/DDBJ whole genome shotgun (WGS) entry which is preliminary data.</text>
</comment>
<organism evidence="2 3">
    <name type="scientific">Crepidotus variabilis</name>
    <dbReference type="NCBI Taxonomy" id="179855"/>
    <lineage>
        <taxon>Eukaryota</taxon>
        <taxon>Fungi</taxon>
        <taxon>Dikarya</taxon>
        <taxon>Basidiomycota</taxon>
        <taxon>Agaricomycotina</taxon>
        <taxon>Agaricomycetes</taxon>
        <taxon>Agaricomycetidae</taxon>
        <taxon>Agaricales</taxon>
        <taxon>Agaricineae</taxon>
        <taxon>Crepidotaceae</taxon>
        <taxon>Crepidotus</taxon>
    </lineage>
</organism>
<evidence type="ECO:0000313" key="3">
    <source>
        <dbReference type="Proteomes" id="UP000807306"/>
    </source>
</evidence>
<name>A0A9P6EJ27_9AGAR</name>
<keyword evidence="3" id="KW-1185">Reference proteome</keyword>
<feature type="region of interest" description="Disordered" evidence="1">
    <location>
        <begin position="1"/>
        <end position="35"/>
    </location>
</feature>
<reference evidence="2" key="1">
    <citation type="submission" date="2020-11" db="EMBL/GenBank/DDBJ databases">
        <authorList>
            <consortium name="DOE Joint Genome Institute"/>
            <person name="Ahrendt S."/>
            <person name="Riley R."/>
            <person name="Andreopoulos W."/>
            <person name="Labutti K."/>
            <person name="Pangilinan J."/>
            <person name="Ruiz-Duenas F.J."/>
            <person name="Barrasa J.M."/>
            <person name="Sanchez-Garcia M."/>
            <person name="Camarero S."/>
            <person name="Miyauchi S."/>
            <person name="Serrano A."/>
            <person name="Linde D."/>
            <person name="Babiker R."/>
            <person name="Drula E."/>
            <person name="Ayuso-Fernandez I."/>
            <person name="Pacheco R."/>
            <person name="Padilla G."/>
            <person name="Ferreira P."/>
            <person name="Barriuso J."/>
            <person name="Kellner H."/>
            <person name="Castanera R."/>
            <person name="Alfaro M."/>
            <person name="Ramirez L."/>
            <person name="Pisabarro A.G."/>
            <person name="Kuo A."/>
            <person name="Tritt A."/>
            <person name="Lipzen A."/>
            <person name="He G."/>
            <person name="Yan M."/>
            <person name="Ng V."/>
            <person name="Cullen D."/>
            <person name="Martin F."/>
            <person name="Rosso M.-N."/>
            <person name="Henrissat B."/>
            <person name="Hibbett D."/>
            <person name="Martinez A.T."/>
            <person name="Grigoriev I.V."/>
        </authorList>
    </citation>
    <scope>NUCLEOTIDE SEQUENCE</scope>
    <source>
        <strain evidence="2">CBS 506.95</strain>
    </source>
</reference>
<dbReference type="EMBL" id="MU157842">
    <property type="protein sequence ID" value="KAF9529987.1"/>
    <property type="molecule type" value="Genomic_DNA"/>
</dbReference>
<gene>
    <name evidence="2" type="ORF">CPB83DRAFT_892920</name>
</gene>
<sequence>MSSRHGVKKVGATRAGARKIVHRESKSLRKPNEDREVKVIGPKKQKLTRETANSEAKFLYNPLDDEIYDPDYMDYGVTAEEATTNLQETVCAPSSSDTQSSYLNSWLPRRPLFLEALFQQHASPANNAGCATSYMTEPLAYQSFLKGAIINAPRFQQKPTCNDHNVTKHANRRNANLDITGIAAHACARHGCFAPSSVVDLQKGERQMNIDYSLSEALKTTKTDGIKSLLLIYDVMCQYKVHLLERFEATPKHLEWPESIDIILTAIGKFHVHAHQDSCLYRYSPSYIPDAAVVAGEILESLWSKLNKISRTLRGASIQHRLEVLDDHMNDSNLKKIIHAAESICTRHTRALQGAAAAAEQLEAIKEGCLPQNLRKWEDEVITAEAARARGSDKAMDLMHSRVTKGMSKIELEVELTRKEVAGGAHGETSWLSLGLQIEEDQEVLRSVLAAPEAVTTANQQLSIQQRRLRLQRLLDTFHLGSRTHLDELLHFIAPIAGIGPEAAQLAFPSMIVKLPGIDLNTTREKRLRNKELKLRQGQANDLLQRLRETISHLSFQYLGNLRNQNGTRRVTRIWRGVADLNQELRILQLMYARCRDRMVALSSEAAVDATYRHVGPADCRSSELIYDPNARGLTDSGLSWIWGTISGNREDNKYLDEFYRLHFLRARARLNRWVEEIKLTKYELRWTIMFFSAKAREWRSYHNIAGLSAGHASFAAKQVAFWNSLGKAADVTALASIPDHVLTWNRTTL</sequence>
<dbReference type="Pfam" id="PF18758">
    <property type="entry name" value="KDZ"/>
    <property type="match status" value="1"/>
</dbReference>
<accession>A0A9P6EJ27</accession>
<evidence type="ECO:0000313" key="2">
    <source>
        <dbReference type="EMBL" id="KAF9529987.1"/>
    </source>
</evidence>
<dbReference type="InterPro" id="IPR040521">
    <property type="entry name" value="KDZ"/>
</dbReference>
<dbReference type="OrthoDB" id="3143151at2759"/>
<proteinExistence type="predicted"/>
<evidence type="ECO:0000256" key="1">
    <source>
        <dbReference type="SAM" id="MobiDB-lite"/>
    </source>
</evidence>